<keyword evidence="8" id="KW-0406">Ion transport</keyword>
<accession>A0ABV7D9H8</accession>
<dbReference type="Gene3D" id="2.170.130.10">
    <property type="entry name" value="TonB-dependent receptor, plug domain"/>
    <property type="match status" value="1"/>
</dbReference>
<evidence type="ECO:0000256" key="4">
    <source>
        <dbReference type="ARBA" id="ARBA00022496"/>
    </source>
</evidence>
<keyword evidence="18" id="KW-0675">Receptor</keyword>
<dbReference type="PROSITE" id="PS01156">
    <property type="entry name" value="TONB_DEPENDENT_REC_2"/>
    <property type="match status" value="1"/>
</dbReference>
<evidence type="ECO:0000256" key="10">
    <source>
        <dbReference type="ARBA" id="ARBA00023136"/>
    </source>
</evidence>
<evidence type="ECO:0000256" key="15">
    <source>
        <dbReference type="SAM" id="SignalP"/>
    </source>
</evidence>
<dbReference type="InterPro" id="IPR000531">
    <property type="entry name" value="Beta-barrel_TonB"/>
</dbReference>
<name>A0ABV7D9H8_9PROT</name>
<dbReference type="Gene3D" id="2.40.170.20">
    <property type="entry name" value="TonB-dependent receptor, beta-barrel domain"/>
    <property type="match status" value="1"/>
</dbReference>
<keyword evidence="7" id="KW-0408">Iron</keyword>
<sequence length="780" mass="84674">MKFTTSYKALLATCSLFAVSAAAISEEAAIEAGAYASDAGVEEIIVSAKKTTFSNNATDAIMLQQEPDASSVLSVIDNLPGIFVAEGGPFGSDDWSTTLSIRGFAVSLSEQQIGMTIDGLPNGNSNYGGGAKANRYIDSENLLRAEVSQGTADIASPSHEALGGTINFVTSNPEQEQQFRAGLSIGENNAQRYFFRYDTGEIAEGTTAYLSYSTTTNDAWIGNAGGTDRDHFAAKIVSEQDNWTFTGRLSWDDTWENNYQRISIAQFEENPDWDRLTDTITGIPYVDQVYRPGWGTLRENWFAYTKAEYKSDNLEFTIAPYFHKNSGRGDWIPPYLVATAGGDVDANGTMFGGSAAGSYTYTDSNGTPLAPIAGCTATLTFPYGGGAPANNPACYADGAVPVGSYRHTHYKKQRFGVTADAAYTIGESNTIRAGLWWEDSDRDESRDWHKVIDSLSGINFDNIPYWVQYDRNFTTKTLMLYAEDTFTLGDLSLRGGIKKFMVDLDRSDNLGNEADQSLESDSDILFTAGALYQATENLEIFAGFSQNYAAIKDTIIEGTASVVNPDIPDLEGETADNFDFGLRYSNNWLHATITGYYIKFNNRITFVSAGDPVGGVDYLEEGEGAYLNVGGIESKGIEASISADFANYWNLYSSLTINKSEYSDTTAEVVEGNKVALAPEFQLVGTLSYFRDGVRAGVSAKHVGERYGDFANTQELPAFTTVDAWVGYTLDEGSIPGISSIDISLNVSNLTDKRYLGGGTPGSYFLGSERQATANLTLTF</sequence>
<keyword evidence="4" id="KW-0410">Iron transport</keyword>
<keyword evidence="10 12" id="KW-0472">Membrane</keyword>
<dbReference type="PANTHER" id="PTHR32552:SF89">
    <property type="entry name" value="CATECHOLATE SIDEROPHORE RECEPTOR FIU"/>
    <property type="match status" value="1"/>
</dbReference>
<proteinExistence type="inferred from homology"/>
<evidence type="ECO:0000313" key="19">
    <source>
        <dbReference type="Proteomes" id="UP001595444"/>
    </source>
</evidence>
<keyword evidence="6 15" id="KW-0732">Signal</keyword>
<dbReference type="InterPro" id="IPR012910">
    <property type="entry name" value="Plug_dom"/>
</dbReference>
<dbReference type="Pfam" id="PF00593">
    <property type="entry name" value="TonB_dep_Rec_b-barrel"/>
    <property type="match status" value="1"/>
</dbReference>
<dbReference type="InterPro" id="IPR039426">
    <property type="entry name" value="TonB-dep_rcpt-like"/>
</dbReference>
<evidence type="ECO:0000256" key="12">
    <source>
        <dbReference type="PROSITE-ProRule" id="PRU01360"/>
    </source>
</evidence>
<evidence type="ECO:0000256" key="6">
    <source>
        <dbReference type="ARBA" id="ARBA00022729"/>
    </source>
</evidence>
<reference evidence="19" key="1">
    <citation type="journal article" date="2019" name="Int. J. Syst. Evol. Microbiol.">
        <title>The Global Catalogue of Microorganisms (GCM) 10K type strain sequencing project: providing services to taxonomists for standard genome sequencing and annotation.</title>
        <authorList>
            <consortium name="The Broad Institute Genomics Platform"/>
            <consortium name="The Broad Institute Genome Sequencing Center for Infectious Disease"/>
            <person name="Wu L."/>
            <person name="Ma J."/>
        </authorList>
    </citation>
    <scope>NUCLEOTIDE SEQUENCE [LARGE SCALE GENOMIC DNA]</scope>
    <source>
        <strain evidence="19">KCTC 62164</strain>
    </source>
</reference>
<organism evidence="18 19">
    <name type="scientific">Kordiimonas pumila</name>
    <dbReference type="NCBI Taxonomy" id="2161677"/>
    <lineage>
        <taxon>Bacteria</taxon>
        <taxon>Pseudomonadati</taxon>
        <taxon>Pseudomonadota</taxon>
        <taxon>Alphaproteobacteria</taxon>
        <taxon>Kordiimonadales</taxon>
        <taxon>Kordiimonadaceae</taxon>
        <taxon>Kordiimonas</taxon>
    </lineage>
</organism>
<keyword evidence="19" id="KW-1185">Reference proteome</keyword>
<dbReference type="PANTHER" id="PTHR32552">
    <property type="entry name" value="FERRICHROME IRON RECEPTOR-RELATED"/>
    <property type="match status" value="1"/>
</dbReference>
<evidence type="ECO:0000256" key="8">
    <source>
        <dbReference type="ARBA" id="ARBA00023065"/>
    </source>
</evidence>
<comment type="similarity">
    <text evidence="12 14">Belongs to the TonB-dependent receptor family.</text>
</comment>
<keyword evidence="2 12" id="KW-0813">Transport</keyword>
<comment type="caution">
    <text evidence="18">The sequence shown here is derived from an EMBL/GenBank/DDBJ whole genome shotgun (WGS) entry which is preliminary data.</text>
</comment>
<dbReference type="EMBL" id="JBHRSL010000027">
    <property type="protein sequence ID" value="MFC3053566.1"/>
    <property type="molecule type" value="Genomic_DNA"/>
</dbReference>
<feature type="domain" description="TonB-dependent receptor-like beta-barrel" evidence="16">
    <location>
        <begin position="273"/>
        <end position="750"/>
    </location>
</feature>
<keyword evidence="5 12" id="KW-0812">Transmembrane</keyword>
<comment type="subcellular location">
    <subcellularLocation>
        <location evidence="1 12">Cell outer membrane</location>
        <topology evidence="1 12">Multi-pass membrane protein</topology>
    </subcellularLocation>
</comment>
<dbReference type="Proteomes" id="UP001595444">
    <property type="component" value="Unassembled WGS sequence"/>
</dbReference>
<evidence type="ECO:0000256" key="2">
    <source>
        <dbReference type="ARBA" id="ARBA00022448"/>
    </source>
</evidence>
<keyword evidence="3 12" id="KW-1134">Transmembrane beta strand</keyword>
<gene>
    <name evidence="18" type="ORF">ACFOKA_16825</name>
</gene>
<dbReference type="InterPro" id="IPR010917">
    <property type="entry name" value="TonB_rcpt_CS"/>
</dbReference>
<evidence type="ECO:0000256" key="9">
    <source>
        <dbReference type="ARBA" id="ARBA00023077"/>
    </source>
</evidence>
<dbReference type="InterPro" id="IPR036942">
    <property type="entry name" value="Beta-barrel_TonB_sf"/>
</dbReference>
<feature type="short sequence motif" description="TonB C-terminal box" evidence="13">
    <location>
        <begin position="763"/>
        <end position="780"/>
    </location>
</feature>
<evidence type="ECO:0000256" key="13">
    <source>
        <dbReference type="PROSITE-ProRule" id="PRU10144"/>
    </source>
</evidence>
<evidence type="ECO:0000256" key="3">
    <source>
        <dbReference type="ARBA" id="ARBA00022452"/>
    </source>
</evidence>
<evidence type="ECO:0000256" key="7">
    <source>
        <dbReference type="ARBA" id="ARBA00023004"/>
    </source>
</evidence>
<dbReference type="RefSeq" id="WP_194215481.1">
    <property type="nucleotide sequence ID" value="NZ_CP061205.1"/>
</dbReference>
<evidence type="ECO:0000256" key="11">
    <source>
        <dbReference type="ARBA" id="ARBA00023237"/>
    </source>
</evidence>
<dbReference type="InterPro" id="IPR037066">
    <property type="entry name" value="Plug_dom_sf"/>
</dbReference>
<dbReference type="Pfam" id="PF07715">
    <property type="entry name" value="Plug"/>
    <property type="match status" value="1"/>
</dbReference>
<evidence type="ECO:0000256" key="14">
    <source>
        <dbReference type="RuleBase" id="RU003357"/>
    </source>
</evidence>
<feature type="chain" id="PRO_5045612673" evidence="15">
    <location>
        <begin position="24"/>
        <end position="780"/>
    </location>
</feature>
<evidence type="ECO:0000256" key="5">
    <source>
        <dbReference type="ARBA" id="ARBA00022692"/>
    </source>
</evidence>
<feature type="domain" description="TonB-dependent receptor plug" evidence="17">
    <location>
        <begin position="49"/>
        <end position="163"/>
    </location>
</feature>
<evidence type="ECO:0000256" key="1">
    <source>
        <dbReference type="ARBA" id="ARBA00004571"/>
    </source>
</evidence>
<evidence type="ECO:0000259" key="16">
    <source>
        <dbReference type="Pfam" id="PF00593"/>
    </source>
</evidence>
<dbReference type="PROSITE" id="PS52016">
    <property type="entry name" value="TONB_DEPENDENT_REC_3"/>
    <property type="match status" value="1"/>
</dbReference>
<feature type="signal peptide" evidence="15">
    <location>
        <begin position="1"/>
        <end position="23"/>
    </location>
</feature>
<dbReference type="SUPFAM" id="SSF56935">
    <property type="entry name" value="Porins"/>
    <property type="match status" value="1"/>
</dbReference>
<protein>
    <submittedName>
        <fullName evidence="18">TonB-dependent receptor</fullName>
    </submittedName>
</protein>
<evidence type="ECO:0000313" key="18">
    <source>
        <dbReference type="EMBL" id="MFC3053566.1"/>
    </source>
</evidence>
<evidence type="ECO:0000259" key="17">
    <source>
        <dbReference type="Pfam" id="PF07715"/>
    </source>
</evidence>
<keyword evidence="9 14" id="KW-0798">TonB box</keyword>
<keyword evidence="11 12" id="KW-0998">Cell outer membrane</keyword>